<proteinExistence type="inferred from homology"/>
<evidence type="ECO:0000256" key="1">
    <source>
        <dbReference type="ARBA" id="ARBA00007047"/>
    </source>
</evidence>
<dbReference type="EMBL" id="NEVM01000005">
    <property type="protein sequence ID" value="OZI30078.1"/>
    <property type="molecule type" value="Genomic_DNA"/>
</dbReference>
<keyword evidence="2 3" id="KW-0808">Transferase</keyword>
<protein>
    <submittedName>
        <fullName evidence="3">3-oxoadipate CoA-transferase</fullName>
    </submittedName>
</protein>
<dbReference type="OrthoDB" id="3369756at2"/>
<dbReference type="Proteomes" id="UP000216020">
    <property type="component" value="Unassembled WGS sequence"/>
</dbReference>
<keyword evidence="4" id="KW-1185">Reference proteome</keyword>
<dbReference type="InterPro" id="IPR012791">
    <property type="entry name" value="3-oxoacid_CoA-transf_B"/>
</dbReference>
<dbReference type="InterPro" id="IPR004165">
    <property type="entry name" value="CoA_trans_fam_I"/>
</dbReference>
<organism evidence="3 4">
    <name type="scientific">Bordetella genomosp. 10</name>
    <dbReference type="NCBI Taxonomy" id="1416804"/>
    <lineage>
        <taxon>Bacteria</taxon>
        <taxon>Pseudomonadati</taxon>
        <taxon>Pseudomonadota</taxon>
        <taxon>Betaproteobacteria</taxon>
        <taxon>Burkholderiales</taxon>
        <taxon>Alcaligenaceae</taxon>
        <taxon>Bordetella</taxon>
    </lineage>
</organism>
<dbReference type="SMART" id="SM00882">
    <property type="entry name" value="CoA_trans"/>
    <property type="match status" value="1"/>
</dbReference>
<accession>A0A261RYB6</accession>
<dbReference type="NCBIfam" id="TIGR02428">
    <property type="entry name" value="pcaJ_scoB_fam"/>
    <property type="match status" value="1"/>
</dbReference>
<evidence type="ECO:0000256" key="2">
    <source>
        <dbReference type="ARBA" id="ARBA00022679"/>
    </source>
</evidence>
<dbReference type="PANTHER" id="PTHR13707:SF57">
    <property type="entry name" value="SUCCINYL-COA:3-KETOACID COENZYME A TRANSFERASE SUBUNIT B-RELATED"/>
    <property type="match status" value="1"/>
</dbReference>
<comment type="caution">
    <text evidence="3">The sequence shown here is derived from an EMBL/GenBank/DDBJ whole genome shotgun (WGS) entry which is preliminary data.</text>
</comment>
<dbReference type="RefSeq" id="WP_094854515.1">
    <property type="nucleotide sequence ID" value="NZ_NEVM01000005.1"/>
</dbReference>
<evidence type="ECO:0000313" key="4">
    <source>
        <dbReference type="Proteomes" id="UP000216020"/>
    </source>
</evidence>
<dbReference type="PANTHER" id="PTHR13707">
    <property type="entry name" value="KETOACID-COENZYME A TRANSFERASE"/>
    <property type="match status" value="1"/>
</dbReference>
<evidence type="ECO:0000313" key="3">
    <source>
        <dbReference type="EMBL" id="OZI30078.1"/>
    </source>
</evidence>
<gene>
    <name evidence="3" type="ORF">CAL29_18585</name>
</gene>
<dbReference type="Pfam" id="PF01144">
    <property type="entry name" value="CoA_trans"/>
    <property type="match status" value="1"/>
</dbReference>
<comment type="similarity">
    <text evidence="1">Belongs to the 3-oxoacid CoA-transferase subunit B family.</text>
</comment>
<dbReference type="GO" id="GO:0008410">
    <property type="term" value="F:CoA-transferase activity"/>
    <property type="evidence" value="ECO:0007669"/>
    <property type="project" value="InterPro"/>
</dbReference>
<dbReference type="Gene3D" id="3.40.1080.10">
    <property type="entry name" value="Glutaconate Coenzyme A-transferase"/>
    <property type="match status" value="1"/>
</dbReference>
<dbReference type="SUPFAM" id="SSF100950">
    <property type="entry name" value="NagB/RpiA/CoA transferase-like"/>
    <property type="match status" value="1"/>
</dbReference>
<sequence>MKGLSRENLARLVAASLPAGAFVNLGIGAPTAVADYLPDDSDVILHSENGILHLGPKPAPGLEDYDLINAGKSPVTINEGGAYFDSSLAFAMMRGGHIDVAVLGAFEVSSGGDLANWSTGRADGSPPAIGGAIDLAVGAKQIWVMMEHVTKTGAARLVEACSLPLTAMGVVRRVFTNHCILSVTPRGFRLDAAVEGTDLDTLRSMTGAPLLIDGRPAAITAEGRLMQ</sequence>
<name>A0A261RYB6_9BORD</name>
<dbReference type="AlphaFoldDB" id="A0A261RYB6"/>
<dbReference type="InterPro" id="IPR037171">
    <property type="entry name" value="NagB/RpiA_transferase-like"/>
</dbReference>
<reference evidence="4" key="1">
    <citation type="submission" date="2017-05" db="EMBL/GenBank/DDBJ databases">
        <title>Complete and WGS of Bordetella genogroups.</title>
        <authorList>
            <person name="Spilker T."/>
            <person name="Lipuma J."/>
        </authorList>
    </citation>
    <scope>NUCLEOTIDE SEQUENCE [LARGE SCALE GENOMIC DNA]</scope>
    <source>
        <strain evidence="4">AU16122</strain>
    </source>
</reference>